<dbReference type="Pfam" id="PF14032">
    <property type="entry name" value="PknH_C"/>
    <property type="match status" value="1"/>
</dbReference>
<keyword evidence="3" id="KW-1185">Reference proteome</keyword>
<proteinExistence type="predicted"/>
<dbReference type="AlphaFoldDB" id="A0A7D6IA24"/>
<reference evidence="3" key="1">
    <citation type="submission" date="2020-07" db="EMBL/GenBank/DDBJ databases">
        <title>Description of Mycobacterium gordonae subsp. intergordonae subsp.nov. and Mycobacterium gordonae subsp. gordonae subsp. nov.</title>
        <authorList>
            <person name="Yu X."/>
        </authorList>
    </citation>
    <scope>NUCLEOTIDE SEQUENCE [LARGE SCALE GENOMIC DNA]</scope>
    <source>
        <strain evidence="3">24</strain>
    </source>
</reference>
<reference evidence="3" key="3">
    <citation type="submission" date="2023-07" db="EMBL/GenBank/DDBJ databases">
        <title>Description of Mycobacterium gordonae subsp. intergordonae subsp.nov. and Mycobacterium gordonae subsp. gordonae subsp. nov.</title>
        <authorList>
            <person name="Huang H."/>
        </authorList>
    </citation>
    <scope>NUCLEOTIDE SEQUENCE [LARGE SCALE GENOMIC DNA]</scope>
    <source>
        <strain evidence="3">24</strain>
    </source>
</reference>
<dbReference type="EMBL" id="CP059165">
    <property type="protein sequence ID" value="QLL08417.1"/>
    <property type="molecule type" value="Genomic_DNA"/>
</dbReference>
<dbReference type="InterPro" id="IPR038232">
    <property type="entry name" value="PknH-like_Extracell_sf"/>
</dbReference>
<dbReference type="Proteomes" id="UP000510682">
    <property type="component" value="Chromosome"/>
</dbReference>
<name>A0A7D6IA24_9MYCO</name>
<evidence type="ECO:0000259" key="1">
    <source>
        <dbReference type="Pfam" id="PF14032"/>
    </source>
</evidence>
<reference evidence="2 3" key="2">
    <citation type="submission" date="2020-07" db="EMBL/GenBank/DDBJ databases">
        <authorList>
            <person name="Yu X."/>
        </authorList>
    </citation>
    <scope>NUCLEOTIDE SEQUENCE [LARGE SCALE GENOMIC DNA]</scope>
    <source>
        <strain evidence="3">24</strain>
    </source>
</reference>
<organism evidence="2 3">
    <name type="scientific">Mycobacterium vicinigordonae</name>
    <dbReference type="NCBI Taxonomy" id="1719132"/>
    <lineage>
        <taxon>Bacteria</taxon>
        <taxon>Bacillati</taxon>
        <taxon>Actinomycetota</taxon>
        <taxon>Actinomycetes</taxon>
        <taxon>Mycobacteriales</taxon>
        <taxon>Mycobacteriaceae</taxon>
        <taxon>Mycobacterium</taxon>
    </lineage>
</organism>
<dbReference type="RefSeq" id="WP_180917004.1">
    <property type="nucleotide sequence ID" value="NZ_CP059165.1"/>
</dbReference>
<accession>A0A7D6IA24</accession>
<feature type="domain" description="PknH-like extracellular" evidence="1">
    <location>
        <begin position="48"/>
        <end position="230"/>
    </location>
</feature>
<dbReference type="KEGG" id="mgor:H0P51_05585"/>
<evidence type="ECO:0000313" key="2">
    <source>
        <dbReference type="EMBL" id="QLL08417.1"/>
    </source>
</evidence>
<dbReference type="InterPro" id="IPR026954">
    <property type="entry name" value="PknH-like_Extracell"/>
</dbReference>
<dbReference type="Gene3D" id="3.40.1000.70">
    <property type="entry name" value="PknH-like extracellular domain"/>
    <property type="match status" value="1"/>
</dbReference>
<sequence>MGPSLISARRSGARALSMLVMAILAAGCTVVAGGSANPAPGLVPRPLTGRTITQALLGSEELSRAFKQAFTSDPNQPNATGGSELLRGNSQVPPDCAGVVDLLLKDTYEGSEVRGIALNNWLYSSRHPAVVILQEAVVALPTAHAADVQFARIADRWNRCGGASMTIGGDPNFTTRVGEVRKKDSVLSAPLDDVSSYMTMPEGRAIGVRVNCLLEVKIVYFGYDERDNSARHVPSAAAVAQLLMQKVSSLA</sequence>
<gene>
    <name evidence="2" type="ORF">H0P51_05585</name>
</gene>
<protein>
    <submittedName>
        <fullName evidence="2">Sensor domain-containing protein</fullName>
    </submittedName>
</protein>
<evidence type="ECO:0000313" key="3">
    <source>
        <dbReference type="Proteomes" id="UP000510682"/>
    </source>
</evidence>